<comment type="caution">
    <text evidence="1">The sequence shown here is derived from an EMBL/GenBank/DDBJ whole genome shotgun (WGS) entry which is preliminary data.</text>
</comment>
<proteinExistence type="predicted"/>
<dbReference type="Proteomes" id="UP000186817">
    <property type="component" value="Unassembled WGS sequence"/>
</dbReference>
<sequence length="146" mass="16161">MRTAELQTLTRVSTLPHGKHYKTANTTKCAEKPLYRQKDLSDRSTTAVVDRAIQTLKKDLAGIVARRRGGWGEHVDEAAEAHNARPPAAVTVAPEDVRRSMKLDPADFASEAGKKAIDAFEMLINFPPRTAPRPARFANLLSQCQR</sequence>
<organism evidence="1 2">
    <name type="scientific">Symbiodinium microadriaticum</name>
    <name type="common">Dinoflagellate</name>
    <name type="synonym">Zooxanthella microadriatica</name>
    <dbReference type="NCBI Taxonomy" id="2951"/>
    <lineage>
        <taxon>Eukaryota</taxon>
        <taxon>Sar</taxon>
        <taxon>Alveolata</taxon>
        <taxon>Dinophyceae</taxon>
        <taxon>Suessiales</taxon>
        <taxon>Symbiodiniaceae</taxon>
        <taxon>Symbiodinium</taxon>
    </lineage>
</organism>
<accession>A0A1Q9EA49</accession>
<dbReference type="AlphaFoldDB" id="A0A1Q9EA49"/>
<keyword evidence="2" id="KW-1185">Reference proteome</keyword>
<evidence type="ECO:0000313" key="2">
    <source>
        <dbReference type="Proteomes" id="UP000186817"/>
    </source>
</evidence>
<dbReference type="EMBL" id="LSRX01000214">
    <property type="protein sequence ID" value="OLQ04282.1"/>
    <property type="molecule type" value="Genomic_DNA"/>
</dbReference>
<evidence type="ECO:0000313" key="1">
    <source>
        <dbReference type="EMBL" id="OLQ04282.1"/>
    </source>
</evidence>
<gene>
    <name evidence="1" type="ORF">AK812_SmicGene12663</name>
</gene>
<protein>
    <submittedName>
        <fullName evidence="1">Uncharacterized protein</fullName>
    </submittedName>
</protein>
<name>A0A1Q9EA49_SYMMI</name>
<reference evidence="1 2" key="1">
    <citation type="submission" date="2016-02" db="EMBL/GenBank/DDBJ databases">
        <title>Genome analysis of coral dinoflagellate symbionts highlights evolutionary adaptations to a symbiotic lifestyle.</title>
        <authorList>
            <person name="Aranda M."/>
            <person name="Li Y."/>
            <person name="Liew Y.J."/>
            <person name="Baumgarten S."/>
            <person name="Simakov O."/>
            <person name="Wilson M."/>
            <person name="Piel J."/>
            <person name="Ashoor H."/>
            <person name="Bougouffa S."/>
            <person name="Bajic V.B."/>
            <person name="Ryu T."/>
            <person name="Ravasi T."/>
            <person name="Bayer T."/>
            <person name="Micklem G."/>
            <person name="Kim H."/>
            <person name="Bhak J."/>
            <person name="Lajeunesse T.C."/>
            <person name="Voolstra C.R."/>
        </authorList>
    </citation>
    <scope>NUCLEOTIDE SEQUENCE [LARGE SCALE GENOMIC DNA]</scope>
    <source>
        <strain evidence="1 2">CCMP2467</strain>
    </source>
</reference>